<dbReference type="Pfam" id="PF16640">
    <property type="entry name" value="Big_3_5"/>
    <property type="match status" value="4"/>
</dbReference>
<feature type="domain" description="Bacterial Ig-like" evidence="2">
    <location>
        <begin position="887"/>
        <end position="965"/>
    </location>
</feature>
<dbReference type="InterPro" id="IPR032109">
    <property type="entry name" value="Big_3_5"/>
</dbReference>
<evidence type="ECO:0000256" key="1">
    <source>
        <dbReference type="SAM" id="SignalP"/>
    </source>
</evidence>
<dbReference type="AlphaFoldDB" id="A0A7T2W139"/>
<reference evidence="3 4" key="1">
    <citation type="submission" date="2020-12" db="EMBL/GenBank/DDBJ databases">
        <title>FDA dAtabase for Regulatory Grade micrObial Sequences (FDA-ARGOS): Supporting development and validation of Infectious Disease Dx tests.</title>
        <authorList>
            <person name="Sproer C."/>
            <person name="Gronow S."/>
            <person name="Severitt S."/>
            <person name="Schroder I."/>
            <person name="Tallon L."/>
            <person name="Sadzewicz L."/>
            <person name="Zhao X."/>
            <person name="Boylan J."/>
            <person name="Ott S."/>
            <person name="Bowen H."/>
            <person name="Vavikolanu K."/>
            <person name="Mehta A."/>
            <person name="Aluvathingal J."/>
            <person name="Nadendla S."/>
            <person name="Lowell S."/>
            <person name="Myers T."/>
            <person name="Yan Y."/>
            <person name="Sichtig H."/>
        </authorList>
    </citation>
    <scope>NUCLEOTIDE SEQUENCE [LARGE SCALE GENOMIC DNA]</scope>
    <source>
        <strain evidence="3 4">FDAARGOS_909</strain>
    </source>
</reference>
<proteinExistence type="predicted"/>
<protein>
    <submittedName>
        <fullName evidence="3">Ig-like domain repeat protein</fullName>
    </submittedName>
</protein>
<feature type="domain" description="Bacterial Ig-like" evidence="2">
    <location>
        <begin position="695"/>
        <end position="780"/>
    </location>
</feature>
<gene>
    <name evidence="3" type="ORF">I6G66_01515</name>
</gene>
<keyword evidence="1" id="KW-0732">Signal</keyword>
<evidence type="ECO:0000313" key="3">
    <source>
        <dbReference type="EMBL" id="QPS08765.1"/>
    </source>
</evidence>
<dbReference type="EMBL" id="CP065668">
    <property type="protein sequence ID" value="QPS08765.1"/>
    <property type="molecule type" value="Genomic_DNA"/>
</dbReference>
<dbReference type="Proteomes" id="UP000594778">
    <property type="component" value="Chromosome"/>
</dbReference>
<feature type="signal peptide" evidence="1">
    <location>
        <begin position="1"/>
        <end position="21"/>
    </location>
</feature>
<sequence length="1117" mass="115321">MWSALALCAVLLAGCTGPTYSSPSWIEAPLVADGELGATGSYAAWNPTLAVNASSSAWLKFSLDSLPSGDIDTVSWDSDTHSSANRQPYALTPAKVLSARLVVLVQTVGRTGHLRLAMADEAAGQDCYVLESERPDCSALTAGSTQARDADDPAATLAVTHAGYYSFDVTGFVKQRVGQGRHLSLVLRPEAGANAADVAIGAKEQTTYVKLFSDQDPIPTSLAPEAKLFITLSDAFGTTSTTDIYSQAPNVRNFRYSASDPAVADTDFVKDPELLLQAPPYTGAGDAAYAYFLSPVTPLQSLKRAQARSAFPDGLGMRQSLVLRTRAPAPPSSQAQPLKWFTSPFGQARTGSQWSPPDPAAQPQGRTALVAGQDHQVALLDSGPIAVRAIADAYNASDDVGPLYAIAATSDTATPVKMEAWGAGQPRYITAVTPRPDPQAPTFIDPDDRTFQRTWCFSAQQNITCSRGVESHSVRARIGQSFPSIGLSPILGYGTLASPTGSIQWTGLLQSDIYRSTPASGPSATLSTPYMFRFMYGRWPVAGYWLDLGRANREVGTYDGFISLPGHNNRFVVHYENLPLPVPLLTGPAQLTLDWPGSAAVITPLTGPSAYVLAVDDSVAQLDDGTLYWNFSSSNPDDTVPAPRLKQGTGSQAVSFGLRGPGLRTLTVTSNGDDQARHSMDVMVQADTLTALAAESSLTVHGQPMVVTATVQGPLARLTGAVAVFREGVQQGAAVNLDANNQARLSLDLPVGAHSLVARYTGGAAAGLLPSESAVFRVRVDRASSRTALTVASSIAAGSPVTASVRVTAEPPGAFIPTGNVTISAGASQCTAVLVQGAASCVLGPFSSAGHLNLRASYPGDAGFEASEASQAVDVGKAASRTVLTLPGSLTVGNSAEVSASVSAAASNAQAPGGTVTISGAQASCTATLANGLARCELTPGAAGPAQVFTASYAGDAQFAASSGTREGDVQGLASVLGISSTPNPSRRDEDIVFSIQVTAASGAAAQHNAVQAQAQALPTGTVTLAENGRLLGSIALDANARARLRVALSALGAHTITVEYSGDARNAPASIQWVQTVAEAAAIPASTPGLLALGSLLLALAAGPALRRMRPVKRAG</sequence>
<dbReference type="Gene3D" id="2.60.40.10">
    <property type="entry name" value="Immunoglobulins"/>
    <property type="match status" value="4"/>
</dbReference>
<accession>A0A7T2W139</accession>
<dbReference type="InterPro" id="IPR013783">
    <property type="entry name" value="Ig-like_fold"/>
</dbReference>
<feature type="chain" id="PRO_5032605656" evidence="1">
    <location>
        <begin position="22"/>
        <end position="1117"/>
    </location>
</feature>
<evidence type="ECO:0000313" key="4">
    <source>
        <dbReference type="Proteomes" id="UP000594778"/>
    </source>
</evidence>
<dbReference type="RefSeq" id="WP_197955960.1">
    <property type="nucleotide sequence ID" value="NZ_CP065668.1"/>
</dbReference>
<feature type="domain" description="Bacterial Ig-like" evidence="2">
    <location>
        <begin position="998"/>
        <end position="1078"/>
    </location>
</feature>
<name>A0A7T2W139_DELAC</name>
<organism evidence="3 4">
    <name type="scientific">Delftia acidovorans</name>
    <name type="common">Pseudomonas acidovorans</name>
    <name type="synonym">Comamonas acidovorans</name>
    <dbReference type="NCBI Taxonomy" id="80866"/>
    <lineage>
        <taxon>Bacteria</taxon>
        <taxon>Pseudomonadati</taxon>
        <taxon>Pseudomonadota</taxon>
        <taxon>Betaproteobacteria</taxon>
        <taxon>Burkholderiales</taxon>
        <taxon>Comamonadaceae</taxon>
        <taxon>Delftia</taxon>
    </lineage>
</organism>
<evidence type="ECO:0000259" key="2">
    <source>
        <dbReference type="Pfam" id="PF16640"/>
    </source>
</evidence>
<feature type="domain" description="Bacterial Ig-like" evidence="2">
    <location>
        <begin position="791"/>
        <end position="875"/>
    </location>
</feature>